<dbReference type="Proteomes" id="UP000520814">
    <property type="component" value="Unassembled WGS sequence"/>
</dbReference>
<organism evidence="1 2">
    <name type="scientific">Armatimonas rosea</name>
    <dbReference type="NCBI Taxonomy" id="685828"/>
    <lineage>
        <taxon>Bacteria</taxon>
        <taxon>Bacillati</taxon>
        <taxon>Armatimonadota</taxon>
        <taxon>Armatimonadia</taxon>
        <taxon>Armatimonadales</taxon>
        <taxon>Armatimonadaceae</taxon>
        <taxon>Armatimonas</taxon>
    </lineage>
</organism>
<dbReference type="RefSeq" id="WP_184192344.1">
    <property type="nucleotide sequence ID" value="NZ_JACHGW010000001.1"/>
</dbReference>
<dbReference type="SUPFAM" id="SSF53649">
    <property type="entry name" value="Alkaline phosphatase-like"/>
    <property type="match status" value="1"/>
</dbReference>
<protein>
    <recommendedName>
        <fullName evidence="3">DUF1501 domain-containing protein</fullName>
    </recommendedName>
</protein>
<dbReference type="PANTHER" id="PTHR43737">
    <property type="entry name" value="BLL7424 PROTEIN"/>
    <property type="match status" value="1"/>
</dbReference>
<dbReference type="InterPro" id="IPR017850">
    <property type="entry name" value="Alkaline_phosphatase_core_sf"/>
</dbReference>
<keyword evidence="2" id="KW-1185">Reference proteome</keyword>
<reference evidence="1 2" key="1">
    <citation type="submission" date="2020-08" db="EMBL/GenBank/DDBJ databases">
        <title>Genomic Encyclopedia of Type Strains, Phase IV (KMG-IV): sequencing the most valuable type-strain genomes for metagenomic binning, comparative biology and taxonomic classification.</title>
        <authorList>
            <person name="Goeker M."/>
        </authorList>
    </citation>
    <scope>NUCLEOTIDE SEQUENCE [LARGE SCALE GENOMIC DNA]</scope>
    <source>
        <strain evidence="1 2">DSM 23562</strain>
    </source>
</reference>
<dbReference type="Pfam" id="PF07394">
    <property type="entry name" value="DUF1501"/>
    <property type="match status" value="1"/>
</dbReference>
<dbReference type="EMBL" id="JACHGW010000001">
    <property type="protein sequence ID" value="MBB6048709.1"/>
    <property type="molecule type" value="Genomic_DNA"/>
</dbReference>
<evidence type="ECO:0000313" key="1">
    <source>
        <dbReference type="EMBL" id="MBB6048709.1"/>
    </source>
</evidence>
<proteinExistence type="predicted"/>
<dbReference type="AlphaFoldDB" id="A0A7W9W3T5"/>
<gene>
    <name evidence="1" type="ORF">HNQ39_000471</name>
</gene>
<dbReference type="InterPro" id="IPR006311">
    <property type="entry name" value="TAT_signal"/>
</dbReference>
<dbReference type="PROSITE" id="PS51318">
    <property type="entry name" value="TAT"/>
    <property type="match status" value="1"/>
</dbReference>
<dbReference type="PANTHER" id="PTHR43737:SF1">
    <property type="entry name" value="DUF1501 DOMAIN-CONTAINING PROTEIN"/>
    <property type="match status" value="1"/>
</dbReference>
<dbReference type="InterPro" id="IPR010869">
    <property type="entry name" value="DUF1501"/>
</dbReference>
<evidence type="ECO:0000313" key="2">
    <source>
        <dbReference type="Proteomes" id="UP000520814"/>
    </source>
</evidence>
<evidence type="ECO:0008006" key="3">
    <source>
        <dbReference type="Google" id="ProtNLM"/>
    </source>
</evidence>
<accession>A0A7W9W3T5</accession>
<comment type="caution">
    <text evidence="1">The sequence shown here is derived from an EMBL/GenBank/DDBJ whole genome shotgun (WGS) entry which is preliminary data.</text>
</comment>
<sequence>MSRLQDVALCSGREVTTSRREFLSRTGLGIGGLALSALFASEAKADTGNALTAAKKAPLPAKARHVIHIFASGAPSHLDTFDPKPGMEKFRGQTVSGASGVIFPTPFKFQKCGQSGLEISELFPNLQKCADDLCVIRSMKTDIPAHPVAAKMMNTGSTQLVKPSLGSWVLYGLGTDNQDLPGFVTLGGSPEWRQSAFLPSPFQGTRADFAPGKPVDKVLLNLKNEFSSAEAQRMQLDLARQLNGNHSAKFQHDEQLEARIDSFELAFKMQTAATDAFDITKEPAAVRAKYGTSDFAGKLLCARRLVERGVRFVQVEIGGWDHHQQLVQSLNRKGGEMDQPVAALIADLKERGLLESTLVIWGGEFGRTPTTAGSINDQSGRDHHSRCFSAFMAGGGVKGGMHYGETDELGMNIAANPVHVHDFHATILRVLGFDHTKLTYRYNGRDFRLTDNYGNIVNEILA</sequence>
<name>A0A7W9W3T5_ARMRO</name>